<keyword evidence="4" id="KW-0408">Iron</keyword>
<keyword evidence="4" id="KW-0410">Iron transport</keyword>
<keyword evidence="9" id="KW-1185">Reference proteome</keyword>
<keyword evidence="3" id="KW-0813">Transport</keyword>
<dbReference type="GO" id="GO:0030288">
    <property type="term" value="C:outer membrane-bounded periplasmic space"/>
    <property type="evidence" value="ECO:0007669"/>
    <property type="project" value="TreeGrafter"/>
</dbReference>
<dbReference type="InterPro" id="IPR051313">
    <property type="entry name" value="Bact_iron-sidero_bind"/>
</dbReference>
<evidence type="ECO:0000313" key="8">
    <source>
        <dbReference type="EMBL" id="AWK13686.1"/>
    </source>
</evidence>
<dbReference type="Pfam" id="PF01497">
    <property type="entry name" value="Peripla_BP_2"/>
    <property type="match status" value="1"/>
</dbReference>
<protein>
    <submittedName>
        <fullName evidence="8">Iron-hydroxamate transporter substrate-binding subunit</fullName>
    </submittedName>
</protein>
<evidence type="ECO:0000256" key="3">
    <source>
        <dbReference type="ARBA" id="ARBA00022448"/>
    </source>
</evidence>
<evidence type="ECO:0000256" key="1">
    <source>
        <dbReference type="ARBA" id="ARBA00004196"/>
    </source>
</evidence>
<evidence type="ECO:0000256" key="2">
    <source>
        <dbReference type="ARBA" id="ARBA00008814"/>
    </source>
</evidence>
<proteinExistence type="inferred from homology"/>
<evidence type="ECO:0000256" key="5">
    <source>
        <dbReference type="ARBA" id="ARBA00022729"/>
    </source>
</evidence>
<feature type="domain" description="Fe/B12 periplasmic-binding" evidence="7">
    <location>
        <begin position="44"/>
        <end position="304"/>
    </location>
</feature>
<dbReference type="AlphaFoldDB" id="A0A2U8I3I9"/>
<dbReference type="InterPro" id="IPR002491">
    <property type="entry name" value="ABC_transptr_periplasmic_BD"/>
</dbReference>
<dbReference type="EMBL" id="CP021659">
    <property type="protein sequence ID" value="AWK13686.1"/>
    <property type="molecule type" value="Genomic_DNA"/>
</dbReference>
<evidence type="ECO:0000259" key="7">
    <source>
        <dbReference type="PROSITE" id="PS50983"/>
    </source>
</evidence>
<dbReference type="SUPFAM" id="SSF53807">
    <property type="entry name" value="Helical backbone' metal receptor"/>
    <property type="match status" value="1"/>
</dbReference>
<feature type="signal peptide" evidence="6">
    <location>
        <begin position="1"/>
        <end position="29"/>
    </location>
</feature>
<dbReference type="OrthoDB" id="6160519at2"/>
<reference evidence="8 9" key="1">
    <citation type="submission" date="2017-05" db="EMBL/GenBank/DDBJ databases">
        <title>Genome sequence of Candidatus Fukatsuia symbiotica and Candidatus Hamiltonella defensa from Acyrthosiphon pisum strain 5D.</title>
        <authorList>
            <person name="Patel V.A."/>
            <person name="Chevignon G."/>
            <person name="Russell J.A."/>
            <person name="Oliver K.M."/>
        </authorList>
    </citation>
    <scope>NUCLEOTIDE SEQUENCE [LARGE SCALE GENOMIC DNA]</scope>
    <source>
        <strain evidence="8 9">5D</strain>
    </source>
</reference>
<evidence type="ECO:0000313" key="9">
    <source>
        <dbReference type="Proteomes" id="UP000261875"/>
    </source>
</evidence>
<dbReference type="PROSITE" id="PS50983">
    <property type="entry name" value="FE_B12_PBP"/>
    <property type="match status" value="1"/>
</dbReference>
<dbReference type="CDD" id="cd01146">
    <property type="entry name" value="FhuD"/>
    <property type="match status" value="1"/>
</dbReference>
<dbReference type="STRING" id="1878942.GCA_900128755_01696"/>
<comment type="similarity">
    <text evidence="2">Belongs to the bacterial solute-binding protein 8 family.</text>
</comment>
<organism evidence="8 9">
    <name type="scientific">Candidatus Fukatsuia symbiotica</name>
    <dbReference type="NCBI Taxonomy" id="1878942"/>
    <lineage>
        <taxon>Bacteria</taxon>
        <taxon>Pseudomonadati</taxon>
        <taxon>Pseudomonadota</taxon>
        <taxon>Gammaproteobacteria</taxon>
        <taxon>Enterobacterales</taxon>
        <taxon>Yersiniaceae</taxon>
        <taxon>Candidatus Fukatsuia</taxon>
    </lineage>
</organism>
<dbReference type="GO" id="GO:1901678">
    <property type="term" value="P:iron coordination entity transport"/>
    <property type="evidence" value="ECO:0007669"/>
    <property type="project" value="UniProtKB-ARBA"/>
</dbReference>
<dbReference type="RefSeq" id="WP_072550921.1">
    <property type="nucleotide sequence ID" value="NZ_CP021659.1"/>
</dbReference>
<name>A0A2U8I3I9_9GAMM</name>
<feature type="chain" id="PRO_5015989248" evidence="6">
    <location>
        <begin position="30"/>
        <end position="304"/>
    </location>
</feature>
<evidence type="ECO:0000256" key="4">
    <source>
        <dbReference type="ARBA" id="ARBA00022496"/>
    </source>
</evidence>
<dbReference type="NCBIfam" id="NF007864">
    <property type="entry name" value="PRK10576.1"/>
    <property type="match status" value="1"/>
</dbReference>
<dbReference type="PROSITE" id="PS51257">
    <property type="entry name" value="PROKAR_LIPOPROTEIN"/>
    <property type="match status" value="1"/>
</dbReference>
<keyword evidence="4" id="KW-0406">Ion transport</keyword>
<dbReference type="PANTHER" id="PTHR30532:SF1">
    <property type="entry name" value="IRON(3+)-HYDROXAMATE-BINDING PROTEIN FHUD"/>
    <property type="match status" value="1"/>
</dbReference>
<dbReference type="Gene3D" id="3.40.50.1980">
    <property type="entry name" value="Nitrogenase molybdenum iron protein domain"/>
    <property type="match status" value="2"/>
</dbReference>
<dbReference type="KEGG" id="fsm:CCS41_03010"/>
<gene>
    <name evidence="8" type="ORF">CCS41_03010</name>
</gene>
<comment type="subcellular location">
    <subcellularLocation>
        <location evidence="1">Cell envelope</location>
    </subcellularLocation>
</comment>
<sequence>MKNYPDLMRRRLLTVLALFPLSLPQFSLAAGAACSSDTHFDVNRIVALEWLPIELLLTLGIIPFGVTEIANYHRWVQQPKLPVSVLDVGSRTEPNMELIQYINPSLILHTTGFGPPVTKMKSIAPIMGFTFNDGSGKPLKLAKQSLYRLATHLGVEDRAMVHLEQYKQRINQSKQRIQVWRDTPLLLFTLLDSNHVLVFGRGSLFQEVMNDLDLENAWIGHTNFWGSATIGIEQLAIVPKAQAIFFSHGNDTLFTQVQKTALWQALPFVRQGKVFIQPGVWFYGATLSAMRFCDLLESAAGVQA</sequence>
<keyword evidence="5 6" id="KW-0732">Signal</keyword>
<evidence type="ECO:0000256" key="6">
    <source>
        <dbReference type="SAM" id="SignalP"/>
    </source>
</evidence>
<dbReference type="PRINTS" id="PR01715">
    <property type="entry name" value="FERRIBNDNGPP"/>
</dbReference>
<accession>A0A2U8I3I9</accession>
<dbReference type="Proteomes" id="UP000261875">
    <property type="component" value="Chromosome"/>
</dbReference>
<dbReference type="PANTHER" id="PTHR30532">
    <property type="entry name" value="IRON III DICITRATE-BINDING PERIPLASMIC PROTEIN"/>
    <property type="match status" value="1"/>
</dbReference>